<evidence type="ECO:0000313" key="3">
    <source>
        <dbReference type="EnsemblMetazoa" id="AQUA007830-PA"/>
    </source>
</evidence>
<feature type="region of interest" description="Disordered" evidence="1">
    <location>
        <begin position="102"/>
        <end position="140"/>
    </location>
</feature>
<name>A0A182XDC9_ANOQN</name>
<dbReference type="AlphaFoldDB" id="A0A182XDC9"/>
<evidence type="ECO:0008006" key="5">
    <source>
        <dbReference type="Google" id="ProtNLM"/>
    </source>
</evidence>
<feature type="compositionally biased region" description="Basic and acidic residues" evidence="1">
    <location>
        <begin position="220"/>
        <end position="238"/>
    </location>
</feature>
<evidence type="ECO:0000256" key="1">
    <source>
        <dbReference type="SAM" id="MobiDB-lite"/>
    </source>
</evidence>
<reference evidence="3" key="1">
    <citation type="submission" date="2020-05" db="UniProtKB">
        <authorList>
            <consortium name="EnsemblMetazoa"/>
        </authorList>
    </citation>
    <scope>IDENTIFICATION</scope>
    <source>
        <strain evidence="3">SANGQUA</strain>
    </source>
</reference>
<keyword evidence="2" id="KW-0732">Signal</keyword>
<accession>A0A182XDC9</accession>
<dbReference type="EnsemblMetazoa" id="AQUA007830-RA">
    <property type="protein sequence ID" value="AQUA007830-PA"/>
    <property type="gene ID" value="AQUA007830"/>
</dbReference>
<dbReference type="VEuPathDB" id="VectorBase:AQUA007830"/>
<dbReference type="Proteomes" id="UP000076407">
    <property type="component" value="Unassembled WGS sequence"/>
</dbReference>
<sequence>MNRHSSGHRLVAFLLPLLLAQTVVRIHSLPIPSILDDDSDYDDSYEYDYDIVFDQRQNGTANVHVSVDGVMLALPAPEMPPSASLAGATLLDLFASQLAAAGDGSEDDSSEEAYGTISGSSSSSSTGTSSPSSTTAASLSTTTTTVAPSASPLIANDPFPYQALPANLPASLLGQGLSFFFNPKQGEIPFRLNAGGGSTKPAAAAAAAIPIVITKLDKAPGVRDTESAESNEDSREVEEPAVQQTASKQQGGKRKRKHKRKYKVRVANLLRPLLKRTVLVQ</sequence>
<protein>
    <recommendedName>
        <fullName evidence="5">DUF4794 domain-containing protein</fullName>
    </recommendedName>
</protein>
<feature type="region of interest" description="Disordered" evidence="1">
    <location>
        <begin position="220"/>
        <end position="261"/>
    </location>
</feature>
<organism evidence="3 4">
    <name type="scientific">Anopheles quadriannulatus</name>
    <name type="common">Mosquito</name>
    <dbReference type="NCBI Taxonomy" id="34691"/>
    <lineage>
        <taxon>Eukaryota</taxon>
        <taxon>Metazoa</taxon>
        <taxon>Ecdysozoa</taxon>
        <taxon>Arthropoda</taxon>
        <taxon>Hexapoda</taxon>
        <taxon>Insecta</taxon>
        <taxon>Pterygota</taxon>
        <taxon>Neoptera</taxon>
        <taxon>Endopterygota</taxon>
        <taxon>Diptera</taxon>
        <taxon>Nematocera</taxon>
        <taxon>Culicoidea</taxon>
        <taxon>Culicidae</taxon>
        <taxon>Anophelinae</taxon>
        <taxon>Anopheles</taxon>
    </lineage>
</organism>
<proteinExistence type="predicted"/>
<feature type="chain" id="PRO_5008142769" description="DUF4794 domain-containing protein" evidence="2">
    <location>
        <begin position="29"/>
        <end position="281"/>
    </location>
</feature>
<feature type="signal peptide" evidence="2">
    <location>
        <begin position="1"/>
        <end position="28"/>
    </location>
</feature>
<evidence type="ECO:0000313" key="4">
    <source>
        <dbReference type="Proteomes" id="UP000076407"/>
    </source>
</evidence>
<evidence type="ECO:0000256" key="2">
    <source>
        <dbReference type="SAM" id="SignalP"/>
    </source>
</evidence>
<feature type="compositionally biased region" description="Low complexity" evidence="1">
    <location>
        <begin position="115"/>
        <end position="140"/>
    </location>
</feature>
<feature type="compositionally biased region" description="Basic residues" evidence="1">
    <location>
        <begin position="251"/>
        <end position="261"/>
    </location>
</feature>
<keyword evidence="4" id="KW-1185">Reference proteome</keyword>